<feature type="domain" description="HU" evidence="3">
    <location>
        <begin position="1"/>
        <end position="123"/>
    </location>
</feature>
<dbReference type="InterPro" id="IPR010992">
    <property type="entry name" value="IHF-like_DNA-bd_dom_sf"/>
</dbReference>
<proteinExistence type="predicted"/>
<accession>E6SSB8</accession>
<evidence type="ECO:0000256" key="2">
    <source>
        <dbReference type="SAM" id="MobiDB-lite"/>
    </source>
</evidence>
<dbReference type="PATRIC" id="fig|693979.3.peg.3406"/>
<evidence type="ECO:0000313" key="4">
    <source>
        <dbReference type="EMBL" id="ADV45169.1"/>
    </source>
</evidence>
<dbReference type="AlphaFoldDB" id="E6SSB8"/>
<reference evidence="4 5" key="2">
    <citation type="journal article" date="2011" name="Stand. Genomic Sci.">
        <title>Complete genome sequence of Bacteroides helcogenes type strain (P 36-108).</title>
        <authorList>
            <person name="Pati A."/>
            <person name="Gronow S."/>
            <person name="Zeytun A."/>
            <person name="Lapidus A."/>
            <person name="Nolan M."/>
            <person name="Hammon N."/>
            <person name="Deshpande S."/>
            <person name="Cheng J.F."/>
            <person name="Tapia R."/>
            <person name="Han C."/>
            <person name="Goodwin L."/>
            <person name="Pitluck S."/>
            <person name="Liolios K."/>
            <person name="Pagani I."/>
            <person name="Ivanova N."/>
            <person name="Mavromatis K."/>
            <person name="Chen A."/>
            <person name="Palaniappan K."/>
            <person name="Land M."/>
            <person name="Hauser L."/>
            <person name="Chang Y.J."/>
            <person name="Jeffries C.D."/>
            <person name="Detter J.C."/>
            <person name="Brambilla E."/>
            <person name="Rohde M."/>
            <person name="Goker M."/>
            <person name="Woyke T."/>
            <person name="Bristow J."/>
            <person name="Eisen J.A."/>
            <person name="Markowitz V."/>
            <person name="Hugenholtz P."/>
            <person name="Kyrpides N.C."/>
            <person name="Klenk H.P."/>
            <person name="Lucas S."/>
        </authorList>
    </citation>
    <scope>NUCLEOTIDE SEQUENCE [LARGE SCALE GENOMIC DNA]</scope>
    <source>
        <strain evidence="5">ATCC 35417 / DSM 20613 / JCM 6297 / CCUG 15421 / P 36-108</strain>
    </source>
</reference>
<sequence length="161" mass="17388">MAILVKPVQRVNPQDTDAAKKWYVTQVTTAQVDETQVAMDLADETTLNPSEAMMAIRQLRKILLRRLLSGESVKLGNWGSFSVTLSSTGVETKAAVTARNIKGVNLNFQPDDAFKTDLQKATFAWVDKLADGRTAADDSSDNNGGGTSGSGDDYLEEHPLG</sequence>
<organism evidence="4 5">
    <name type="scientific">Bacteroides helcogenes (strain ATCC 35417 / DSM 20613 / JCM 6297 / CCUG 15421 / P 36-108)</name>
    <dbReference type="NCBI Taxonomy" id="693979"/>
    <lineage>
        <taxon>Bacteria</taxon>
        <taxon>Pseudomonadati</taxon>
        <taxon>Bacteroidota</taxon>
        <taxon>Bacteroidia</taxon>
        <taxon>Bacteroidales</taxon>
        <taxon>Bacteroidaceae</taxon>
        <taxon>Bacteroides</taxon>
    </lineage>
</organism>
<dbReference type="HOGENOM" id="CLU_112331_5_1_10"/>
<keyword evidence="1 4" id="KW-0238">DNA-binding</keyword>
<dbReference type="RefSeq" id="WP_013548756.1">
    <property type="nucleotide sequence ID" value="NC_014933.1"/>
</dbReference>
<dbReference type="InterPro" id="IPR041607">
    <property type="entry name" value="HU-HIG"/>
</dbReference>
<protein>
    <submittedName>
        <fullName evidence="4">DNA-binding protein</fullName>
    </submittedName>
</protein>
<dbReference type="EMBL" id="CP002352">
    <property type="protein sequence ID" value="ADV45169.1"/>
    <property type="molecule type" value="Genomic_DNA"/>
</dbReference>
<dbReference type="GO" id="GO:0003677">
    <property type="term" value="F:DNA binding"/>
    <property type="evidence" value="ECO:0007669"/>
    <property type="project" value="UniProtKB-KW"/>
</dbReference>
<feature type="region of interest" description="Disordered" evidence="2">
    <location>
        <begin position="133"/>
        <end position="161"/>
    </location>
</feature>
<dbReference type="eggNOG" id="COG0776">
    <property type="taxonomic scope" value="Bacteria"/>
</dbReference>
<gene>
    <name evidence="4" type="ordered locus">Bache_3245</name>
</gene>
<evidence type="ECO:0000259" key="3">
    <source>
        <dbReference type="Pfam" id="PF18291"/>
    </source>
</evidence>
<dbReference type="KEGG" id="bhl:Bache_3245"/>
<dbReference type="Proteomes" id="UP000008630">
    <property type="component" value="Chromosome"/>
</dbReference>
<keyword evidence="5" id="KW-1185">Reference proteome</keyword>
<evidence type="ECO:0000313" key="5">
    <source>
        <dbReference type="Proteomes" id="UP000008630"/>
    </source>
</evidence>
<dbReference type="SUPFAM" id="SSF47729">
    <property type="entry name" value="IHF-like DNA-binding proteins"/>
    <property type="match status" value="1"/>
</dbReference>
<dbReference type="Pfam" id="PF18291">
    <property type="entry name" value="HU-HIG"/>
    <property type="match status" value="1"/>
</dbReference>
<name>E6SSB8_BACT6</name>
<reference key="1">
    <citation type="submission" date="2010-11" db="EMBL/GenBank/DDBJ databases">
        <title>The complete genome of Bacteroides helcogenes P 36-108.</title>
        <authorList>
            <consortium name="US DOE Joint Genome Institute (JGI-PGF)"/>
            <person name="Lucas S."/>
            <person name="Copeland A."/>
            <person name="Lapidus A."/>
            <person name="Bruce D."/>
            <person name="Goodwin L."/>
            <person name="Pitluck S."/>
            <person name="Kyrpides N."/>
            <person name="Mavromatis K."/>
            <person name="Ivanova N."/>
            <person name="Zeytun A."/>
            <person name="Brettin T."/>
            <person name="Detter J.C."/>
            <person name="Tapia R."/>
            <person name="Han C."/>
            <person name="Land M."/>
            <person name="Hauser L."/>
            <person name="Markowitz V."/>
            <person name="Cheng J.-F."/>
            <person name="Hugenholtz P."/>
            <person name="Woyke T."/>
            <person name="Wu D."/>
            <person name="Gronow S."/>
            <person name="Wellnitz S."/>
            <person name="Brambilla E."/>
            <person name="Klenk H.-P."/>
            <person name="Eisen J.A."/>
        </authorList>
    </citation>
    <scope>NUCLEOTIDE SEQUENCE</scope>
    <source>
        <strain>P 36-108</strain>
    </source>
</reference>
<evidence type="ECO:0000256" key="1">
    <source>
        <dbReference type="ARBA" id="ARBA00023125"/>
    </source>
</evidence>
<dbReference type="STRING" id="693979.Bache_3245"/>